<dbReference type="PROSITE" id="PS00211">
    <property type="entry name" value="ABC_TRANSPORTER_1"/>
    <property type="match status" value="1"/>
</dbReference>
<sequence>MAIVAKFRVEREGFTLDMALNLPATGITALYGASGSGKTTCLRAIAGLERLPNSFFQIGTEVWQDESNGIFVPPHQRQIGYVFQEASLFPHLDVAANLQFGQKRIAAAERQVSESHIIELLGLKPLLKRSPAALSGGERQRVAIARALLTSPQLLLMDEPLSALDRALKQEILPYLERLHQELAIPVIYVSHAADEVTRLADHLVLIDGGEVKAAGPIKQVLLDHQHAELFNDGASSVIEGQISGHLEHYASELRFGRFALRLSQQDHPVGQQLRCRVFASDVSVCLTQPHDTSISNIFPAKVSSVGDGRRPGEKLVTLQLDQQQHLLAQLSSHSVERLQIHPGHHVWAQVKSVAVL</sequence>
<gene>
    <name evidence="12" type="primary">modD</name>
    <name evidence="12" type="ORF">GCM10011369_25290</name>
</gene>
<evidence type="ECO:0000256" key="3">
    <source>
        <dbReference type="ARBA" id="ARBA00022505"/>
    </source>
</evidence>
<name>A0A8J2U6I9_9GAMM</name>
<keyword evidence="6 12" id="KW-0067">ATP-binding</keyword>
<keyword evidence="7" id="KW-1278">Translocase</keyword>
<evidence type="ECO:0000259" key="10">
    <source>
        <dbReference type="PROSITE" id="PS50893"/>
    </source>
</evidence>
<dbReference type="AlphaFoldDB" id="A0A8J2U6I9"/>
<dbReference type="PANTHER" id="PTHR43514:SF10">
    <property type="entry name" value="MOLYBDENUM IMPORT ATP-BINDING PROTEIN MODC 2"/>
    <property type="match status" value="1"/>
</dbReference>
<dbReference type="SUPFAM" id="SSF50331">
    <property type="entry name" value="MOP-like"/>
    <property type="match status" value="1"/>
</dbReference>
<dbReference type="InterPro" id="IPR027417">
    <property type="entry name" value="P-loop_NTPase"/>
</dbReference>
<dbReference type="PROSITE" id="PS51866">
    <property type="entry name" value="MOP"/>
    <property type="match status" value="1"/>
</dbReference>
<keyword evidence="13" id="KW-1185">Reference proteome</keyword>
<dbReference type="GO" id="GO:0016887">
    <property type="term" value="F:ATP hydrolysis activity"/>
    <property type="evidence" value="ECO:0007669"/>
    <property type="project" value="InterPro"/>
</dbReference>
<dbReference type="NCBIfam" id="TIGR02142">
    <property type="entry name" value="modC_ABC"/>
    <property type="match status" value="1"/>
</dbReference>
<evidence type="ECO:0000256" key="8">
    <source>
        <dbReference type="ARBA" id="ARBA00023136"/>
    </source>
</evidence>
<keyword evidence="3 9" id="KW-0500">Molybdenum</keyword>
<evidence type="ECO:0000313" key="12">
    <source>
        <dbReference type="EMBL" id="GGA82261.1"/>
    </source>
</evidence>
<protein>
    <submittedName>
        <fullName evidence="12">Molybdenum import ATP-binding protein ModC</fullName>
    </submittedName>
</protein>
<evidence type="ECO:0000256" key="1">
    <source>
        <dbReference type="ARBA" id="ARBA00022448"/>
    </source>
</evidence>
<feature type="domain" description="ABC transporter" evidence="10">
    <location>
        <begin position="1"/>
        <end position="234"/>
    </location>
</feature>
<reference evidence="13" key="1">
    <citation type="journal article" date="2019" name="Int. J. Syst. Evol. Microbiol.">
        <title>The Global Catalogue of Microorganisms (GCM) 10K type strain sequencing project: providing services to taxonomists for standard genome sequencing and annotation.</title>
        <authorList>
            <consortium name="The Broad Institute Genomics Platform"/>
            <consortium name="The Broad Institute Genome Sequencing Center for Infectious Disease"/>
            <person name="Wu L."/>
            <person name="Ma J."/>
        </authorList>
    </citation>
    <scope>NUCLEOTIDE SEQUENCE [LARGE SCALE GENOMIC DNA]</scope>
    <source>
        <strain evidence="13">CGMCC 1.10130</strain>
    </source>
</reference>
<dbReference type="InterPro" id="IPR017871">
    <property type="entry name" value="ABC_transporter-like_CS"/>
</dbReference>
<comment type="caution">
    <text evidence="12">The sequence shown here is derived from an EMBL/GenBank/DDBJ whole genome shotgun (WGS) entry which is preliminary data.</text>
</comment>
<dbReference type="Pfam" id="PF03459">
    <property type="entry name" value="TOBE"/>
    <property type="match status" value="1"/>
</dbReference>
<dbReference type="InterPro" id="IPR008995">
    <property type="entry name" value="Mo/tungstate-bd_C_term_dom"/>
</dbReference>
<dbReference type="GO" id="GO:0016020">
    <property type="term" value="C:membrane"/>
    <property type="evidence" value="ECO:0007669"/>
    <property type="project" value="InterPro"/>
</dbReference>
<dbReference type="GO" id="GO:0005524">
    <property type="term" value="F:ATP binding"/>
    <property type="evidence" value="ECO:0007669"/>
    <property type="project" value="UniProtKB-KW"/>
</dbReference>
<dbReference type="PROSITE" id="PS50893">
    <property type="entry name" value="ABC_TRANSPORTER_2"/>
    <property type="match status" value="1"/>
</dbReference>
<evidence type="ECO:0000256" key="7">
    <source>
        <dbReference type="ARBA" id="ARBA00022967"/>
    </source>
</evidence>
<proteinExistence type="predicted"/>
<dbReference type="InterPro" id="IPR003439">
    <property type="entry name" value="ABC_transporter-like_ATP-bd"/>
</dbReference>
<dbReference type="GO" id="GO:0015098">
    <property type="term" value="F:molybdate ion transmembrane transporter activity"/>
    <property type="evidence" value="ECO:0007669"/>
    <property type="project" value="InterPro"/>
</dbReference>
<keyword evidence="4" id="KW-0997">Cell inner membrane</keyword>
<dbReference type="GO" id="GO:0140359">
    <property type="term" value="F:ABC-type transporter activity"/>
    <property type="evidence" value="ECO:0007669"/>
    <property type="project" value="InterPro"/>
</dbReference>
<keyword evidence="8" id="KW-0472">Membrane</keyword>
<evidence type="ECO:0000256" key="2">
    <source>
        <dbReference type="ARBA" id="ARBA00022475"/>
    </source>
</evidence>
<keyword evidence="2" id="KW-1003">Cell membrane</keyword>
<keyword evidence="1" id="KW-0813">Transport</keyword>
<accession>A0A8J2U6I9</accession>
<evidence type="ECO:0000259" key="11">
    <source>
        <dbReference type="PROSITE" id="PS51866"/>
    </source>
</evidence>
<dbReference type="EMBL" id="BMDX01000013">
    <property type="protein sequence ID" value="GGA82261.1"/>
    <property type="molecule type" value="Genomic_DNA"/>
</dbReference>
<evidence type="ECO:0000256" key="9">
    <source>
        <dbReference type="PROSITE-ProRule" id="PRU01213"/>
    </source>
</evidence>
<evidence type="ECO:0000256" key="4">
    <source>
        <dbReference type="ARBA" id="ARBA00022519"/>
    </source>
</evidence>
<dbReference type="SUPFAM" id="SSF52540">
    <property type="entry name" value="P-loop containing nucleoside triphosphate hydrolases"/>
    <property type="match status" value="1"/>
</dbReference>
<dbReference type="Proteomes" id="UP000619743">
    <property type="component" value="Unassembled WGS sequence"/>
</dbReference>
<dbReference type="InterPro" id="IPR050334">
    <property type="entry name" value="Molybdenum_import_ModC"/>
</dbReference>
<dbReference type="Gene3D" id="2.40.50.100">
    <property type="match status" value="1"/>
</dbReference>
<dbReference type="SMART" id="SM00382">
    <property type="entry name" value="AAA"/>
    <property type="match status" value="1"/>
</dbReference>
<dbReference type="PANTHER" id="PTHR43514">
    <property type="entry name" value="ABC TRANSPORTER I FAMILY MEMBER 10"/>
    <property type="match status" value="1"/>
</dbReference>
<dbReference type="Gene3D" id="3.40.50.300">
    <property type="entry name" value="P-loop containing nucleotide triphosphate hydrolases"/>
    <property type="match status" value="1"/>
</dbReference>
<keyword evidence="5" id="KW-0547">Nucleotide-binding</keyword>
<dbReference type="InterPro" id="IPR004606">
    <property type="entry name" value="Mop_domain"/>
</dbReference>
<evidence type="ECO:0000256" key="6">
    <source>
        <dbReference type="ARBA" id="ARBA00022840"/>
    </source>
</evidence>
<dbReference type="InterPro" id="IPR003593">
    <property type="entry name" value="AAA+_ATPase"/>
</dbReference>
<evidence type="ECO:0000256" key="5">
    <source>
        <dbReference type="ARBA" id="ARBA00022741"/>
    </source>
</evidence>
<dbReference type="Pfam" id="PF00005">
    <property type="entry name" value="ABC_tran"/>
    <property type="match status" value="1"/>
</dbReference>
<evidence type="ECO:0000313" key="13">
    <source>
        <dbReference type="Proteomes" id="UP000619743"/>
    </source>
</evidence>
<feature type="domain" description="Mop" evidence="11">
    <location>
        <begin position="292"/>
        <end position="357"/>
    </location>
</feature>
<organism evidence="12 13">
    <name type="scientific">Neiella marina</name>
    <dbReference type="NCBI Taxonomy" id="508461"/>
    <lineage>
        <taxon>Bacteria</taxon>
        <taxon>Pseudomonadati</taxon>
        <taxon>Pseudomonadota</taxon>
        <taxon>Gammaproteobacteria</taxon>
        <taxon>Alteromonadales</taxon>
        <taxon>Echinimonadaceae</taxon>
        <taxon>Neiella</taxon>
    </lineage>
</organism>
<dbReference type="InterPro" id="IPR011868">
    <property type="entry name" value="ModC_ABC_ATP-bd"/>
</dbReference>
<dbReference type="InterPro" id="IPR005116">
    <property type="entry name" value="Transp-assoc_OB_typ1"/>
</dbReference>